<evidence type="ECO:0000256" key="1">
    <source>
        <dbReference type="SAM" id="MobiDB-lite"/>
    </source>
</evidence>
<protein>
    <submittedName>
        <fullName evidence="2">DNA-binding protein</fullName>
    </submittedName>
</protein>
<feature type="compositionally biased region" description="Basic residues" evidence="1">
    <location>
        <begin position="180"/>
        <end position="189"/>
    </location>
</feature>
<feature type="compositionally biased region" description="Low complexity" evidence="1">
    <location>
        <begin position="62"/>
        <end position="81"/>
    </location>
</feature>
<feature type="compositionally biased region" description="Basic and acidic residues" evidence="1">
    <location>
        <begin position="110"/>
        <end position="122"/>
    </location>
</feature>
<feature type="compositionally biased region" description="Basic and acidic residues" evidence="1">
    <location>
        <begin position="132"/>
        <end position="142"/>
    </location>
</feature>
<dbReference type="AlphaFoldDB" id="A0A6J4PSF3"/>
<name>A0A6J4PSF3_9ACTN</name>
<gene>
    <name evidence="2" type="ORF">AVDCRST_MAG01-01-2480</name>
</gene>
<proteinExistence type="predicted"/>
<feature type="region of interest" description="Disordered" evidence="1">
    <location>
        <begin position="1"/>
        <end position="245"/>
    </location>
</feature>
<feature type="compositionally biased region" description="Low complexity" evidence="1">
    <location>
        <begin position="1"/>
        <end position="28"/>
    </location>
</feature>
<keyword evidence="2" id="KW-0238">DNA-binding</keyword>
<dbReference type="GO" id="GO:0003677">
    <property type="term" value="F:DNA binding"/>
    <property type="evidence" value="ECO:0007669"/>
    <property type="project" value="UniProtKB-KW"/>
</dbReference>
<feature type="non-terminal residue" evidence="2">
    <location>
        <position position="1"/>
    </location>
</feature>
<organism evidence="2">
    <name type="scientific">uncultured Rubrobacteraceae bacterium</name>
    <dbReference type="NCBI Taxonomy" id="349277"/>
    <lineage>
        <taxon>Bacteria</taxon>
        <taxon>Bacillati</taxon>
        <taxon>Actinomycetota</taxon>
        <taxon>Rubrobacteria</taxon>
        <taxon>Rubrobacterales</taxon>
        <taxon>Rubrobacteraceae</taxon>
        <taxon>environmental samples</taxon>
    </lineage>
</organism>
<feature type="compositionally biased region" description="Basic and acidic residues" evidence="1">
    <location>
        <begin position="224"/>
        <end position="245"/>
    </location>
</feature>
<dbReference type="EMBL" id="CADCUW010000339">
    <property type="protein sequence ID" value="CAA9424238.1"/>
    <property type="molecule type" value="Genomic_DNA"/>
</dbReference>
<evidence type="ECO:0000313" key="2">
    <source>
        <dbReference type="EMBL" id="CAA9424238.1"/>
    </source>
</evidence>
<feature type="compositionally biased region" description="Low complexity" evidence="1">
    <location>
        <begin position="164"/>
        <end position="179"/>
    </location>
</feature>
<reference evidence="2" key="1">
    <citation type="submission" date="2020-02" db="EMBL/GenBank/DDBJ databases">
        <authorList>
            <person name="Meier V. D."/>
        </authorList>
    </citation>
    <scope>NUCLEOTIDE SEQUENCE</scope>
    <source>
        <strain evidence="2">AVDCRST_MAG01</strain>
    </source>
</reference>
<accession>A0A6J4PSF3</accession>
<sequence length="282" mass="30715">GGFPQAPARGAAAGRRWPECRGAAAHARSAPRRGRRAGAHLDRLLRPPRAAARLSTIGADGRGALPRAAAHPGRARPPVRACRAHRATQNPANRPREPGATARSRRARRPGADRLRPRRDPEPEPAGRGARRRADAPHRPAAEQRLPVVHGPRRAPRPSGGGSPAALALPRLVAAGCTRPCRRRPRSPRAGRPSAARERRVRRAVGAPRGGGPRRQPEAFRTPARRDSHPRMPGLDRREPHREALGVHREPRLRGRRASRAVVRGRLCAGLLRQFRGAGYRL</sequence>
<feature type="compositionally biased region" description="Basic residues" evidence="1">
    <location>
        <begin position="29"/>
        <end position="38"/>
    </location>
</feature>
<feature type="non-terminal residue" evidence="2">
    <location>
        <position position="282"/>
    </location>
</feature>